<proteinExistence type="predicted"/>
<dbReference type="Pfam" id="PF02121">
    <property type="entry name" value="IP_trans"/>
    <property type="match status" value="1"/>
</dbReference>
<keyword evidence="3" id="KW-1185">Reference proteome</keyword>
<dbReference type="InterPro" id="IPR023393">
    <property type="entry name" value="START-like_dom_sf"/>
</dbReference>
<protein>
    <recommendedName>
        <fullName evidence="1">Phosphatidylinositol transfer protein N-terminal domain-containing protein</fullName>
    </recommendedName>
</protein>
<dbReference type="Gene3D" id="3.30.530.20">
    <property type="match status" value="1"/>
</dbReference>
<evidence type="ECO:0000259" key="1">
    <source>
        <dbReference type="Pfam" id="PF02121"/>
    </source>
</evidence>
<dbReference type="SUPFAM" id="SSF55961">
    <property type="entry name" value="Bet v1-like"/>
    <property type="match status" value="1"/>
</dbReference>
<dbReference type="EMBL" id="DS113575">
    <property type="protein sequence ID" value="EAY01186.1"/>
    <property type="molecule type" value="Genomic_DNA"/>
</dbReference>
<gene>
    <name evidence="2" type="ORF">TVAG_412150</name>
</gene>
<dbReference type="OrthoDB" id="10053061at2759"/>
<feature type="domain" description="Phosphatidylinositol transfer protein N-terminal" evidence="1">
    <location>
        <begin position="1"/>
        <end position="105"/>
    </location>
</feature>
<evidence type="ECO:0000313" key="2">
    <source>
        <dbReference type="EMBL" id="EAY01186.1"/>
    </source>
</evidence>
<dbReference type="AlphaFoldDB" id="A2F1M1"/>
<dbReference type="KEGG" id="tva:4759009"/>
<accession>A2F1M1</accession>
<dbReference type="InParanoid" id="A2F1M1"/>
<dbReference type="RefSeq" id="XP_001314022.1">
    <property type="nucleotide sequence ID" value="XM_001314016.1"/>
</dbReference>
<reference evidence="2" key="1">
    <citation type="submission" date="2006-10" db="EMBL/GenBank/DDBJ databases">
        <authorList>
            <person name="Amadeo P."/>
            <person name="Zhao Q."/>
            <person name="Wortman J."/>
            <person name="Fraser-Liggett C."/>
            <person name="Carlton J."/>
        </authorList>
    </citation>
    <scope>NUCLEOTIDE SEQUENCE</scope>
    <source>
        <strain evidence="2">G3</strain>
    </source>
</reference>
<dbReference type="InterPro" id="IPR055261">
    <property type="entry name" value="PI_transfer_N"/>
</dbReference>
<dbReference type="Proteomes" id="UP000001542">
    <property type="component" value="Unassembled WGS sequence"/>
</dbReference>
<reference evidence="2" key="2">
    <citation type="journal article" date="2007" name="Science">
        <title>Draft genome sequence of the sexually transmitted pathogen Trichomonas vaginalis.</title>
        <authorList>
            <person name="Carlton J.M."/>
            <person name="Hirt R.P."/>
            <person name="Silva J.C."/>
            <person name="Delcher A.L."/>
            <person name="Schatz M."/>
            <person name="Zhao Q."/>
            <person name="Wortman J.R."/>
            <person name="Bidwell S.L."/>
            <person name="Alsmark U.C.M."/>
            <person name="Besteiro S."/>
            <person name="Sicheritz-Ponten T."/>
            <person name="Noel C.J."/>
            <person name="Dacks J.B."/>
            <person name="Foster P.G."/>
            <person name="Simillion C."/>
            <person name="Van de Peer Y."/>
            <person name="Miranda-Saavedra D."/>
            <person name="Barton G.J."/>
            <person name="Westrop G.D."/>
            <person name="Mueller S."/>
            <person name="Dessi D."/>
            <person name="Fiori P.L."/>
            <person name="Ren Q."/>
            <person name="Paulsen I."/>
            <person name="Zhang H."/>
            <person name="Bastida-Corcuera F.D."/>
            <person name="Simoes-Barbosa A."/>
            <person name="Brown M.T."/>
            <person name="Hayes R.D."/>
            <person name="Mukherjee M."/>
            <person name="Okumura C.Y."/>
            <person name="Schneider R."/>
            <person name="Smith A.J."/>
            <person name="Vanacova S."/>
            <person name="Villalvazo M."/>
            <person name="Haas B.J."/>
            <person name="Pertea M."/>
            <person name="Feldblyum T.V."/>
            <person name="Utterback T.R."/>
            <person name="Shu C.L."/>
            <person name="Osoegawa K."/>
            <person name="de Jong P.J."/>
            <person name="Hrdy I."/>
            <person name="Horvathova L."/>
            <person name="Zubacova Z."/>
            <person name="Dolezal P."/>
            <person name="Malik S.B."/>
            <person name="Logsdon J.M. Jr."/>
            <person name="Henze K."/>
            <person name="Gupta A."/>
            <person name="Wang C.C."/>
            <person name="Dunne R.L."/>
            <person name="Upcroft J.A."/>
            <person name="Upcroft P."/>
            <person name="White O."/>
            <person name="Salzberg S.L."/>
            <person name="Tang P."/>
            <person name="Chiu C.-H."/>
            <person name="Lee Y.-S."/>
            <person name="Embley T.M."/>
            <person name="Coombs G.H."/>
            <person name="Mottram J.C."/>
            <person name="Tachezy J."/>
            <person name="Fraser-Liggett C.M."/>
            <person name="Johnson P.J."/>
        </authorList>
    </citation>
    <scope>NUCLEOTIDE SEQUENCE [LARGE SCALE GENOMIC DNA]</scope>
    <source>
        <strain evidence="2">G3</strain>
    </source>
</reference>
<sequence>MTVEQENGSERYAIAHRTMDDTDEKGGIQREIFEQRQYHEKDALYTKLRYRYKKKIPTLLKWFLPSYITEVIEETYDQFPLKTSLYSINNKPEILKFSVTQIVSEFIGEDQVYDDDTYYTPEELK</sequence>
<name>A2F1M1_TRIV3</name>
<dbReference type="VEuPathDB" id="TrichDB:TVAGG3_0761310"/>
<dbReference type="VEuPathDB" id="TrichDB:TVAG_412150"/>
<organism evidence="2 3">
    <name type="scientific">Trichomonas vaginalis (strain ATCC PRA-98 / G3)</name>
    <dbReference type="NCBI Taxonomy" id="412133"/>
    <lineage>
        <taxon>Eukaryota</taxon>
        <taxon>Metamonada</taxon>
        <taxon>Parabasalia</taxon>
        <taxon>Trichomonadida</taxon>
        <taxon>Trichomonadidae</taxon>
        <taxon>Trichomonas</taxon>
    </lineage>
</organism>
<evidence type="ECO:0000313" key="3">
    <source>
        <dbReference type="Proteomes" id="UP000001542"/>
    </source>
</evidence>
<dbReference type="SMR" id="A2F1M1"/>